<dbReference type="PANTHER" id="PTHR48228">
    <property type="entry name" value="SUCCINYL-COA--D-CITRAMALATE COA-TRANSFERASE"/>
    <property type="match status" value="1"/>
</dbReference>
<keyword evidence="3" id="KW-1185">Reference proteome</keyword>
<reference evidence="2 3" key="1">
    <citation type="submission" date="2016-07" db="EMBL/GenBank/DDBJ databases">
        <title>Caryophanon tenue genome sequencing.</title>
        <authorList>
            <person name="Verma A."/>
            <person name="Pal Y."/>
            <person name="Krishnamurthi S."/>
        </authorList>
    </citation>
    <scope>NUCLEOTIDE SEQUENCE [LARGE SCALE GENOMIC DNA]</scope>
    <source>
        <strain evidence="2 3">DSM 14152</strain>
    </source>
</reference>
<evidence type="ECO:0000256" key="1">
    <source>
        <dbReference type="SAM" id="Phobius"/>
    </source>
</evidence>
<dbReference type="InterPro" id="IPR044855">
    <property type="entry name" value="CoA-Trfase_III_dom3_sf"/>
</dbReference>
<dbReference type="Pfam" id="PF02515">
    <property type="entry name" value="CoA_transf_3"/>
    <property type="match status" value="2"/>
</dbReference>
<keyword evidence="1" id="KW-0812">Transmembrane</keyword>
<gene>
    <name evidence="2" type="ORF">A6M13_00795</name>
</gene>
<dbReference type="InterPro" id="IPR003673">
    <property type="entry name" value="CoA-Trfase_fam_III"/>
</dbReference>
<dbReference type="EMBL" id="MASJ01000001">
    <property type="protein sequence ID" value="OCS88415.1"/>
    <property type="molecule type" value="Genomic_DNA"/>
</dbReference>
<dbReference type="OrthoDB" id="9797653at2"/>
<sequence>MNESLQHVRVLELTRSVAGSYAGGLLAMNGATVHKIVALPADASPFTCAQKKLHETDELMTILLQPFDVVLMDSATDMHTQQFVKRAQKTALHCFLQIGNALEATEEMLQADHGWASLTGKSDDDALIIGGAPASVVIGAHTAFLIGVALYEEIRTPLTIYSEEILVSALEGAATQYVHKRAERRRNGNRHQGLIPMFITKAQQDFIFIGAPTAEKWELLARWAEVENDAYNTDDGRAKNRQVIEQQLAAWARPQLADELFFVGQAFRLPFAKVQTPEQVRACPQLQERGYFKRRIPWKERVLTVQAPVHKPMRKLRILDLTSMWAGPYCSRLFADLGAEVIKIEAPHRPDGIRKEQGSFAPFFQELNRNKKAITLNLQQQEDKVQFEELVRTADILIENFSPRVMENFGYTAAALHAVNPSLHITSLSAFGQTGDYKDYVGYGPTLEAMGGLASITGYGETPWLPGFSVSDFAAGIFGAVATMFALYSAKTRGTVKRIDVSQYEVAVTMLGNALYERAPKQRSLSASSVKTVCGRLVENRTKRGAFFYECAELPEELHEAPTLGAHNTLYKRGETV</sequence>
<proteinExistence type="predicted"/>
<dbReference type="SUPFAM" id="SSF89796">
    <property type="entry name" value="CoA-transferase family III (CaiB/BaiF)"/>
    <property type="match status" value="2"/>
</dbReference>
<dbReference type="Gene3D" id="3.30.1540.10">
    <property type="entry name" value="formyl-coa transferase, domain 3"/>
    <property type="match status" value="1"/>
</dbReference>
<dbReference type="GO" id="GO:0003824">
    <property type="term" value="F:catalytic activity"/>
    <property type="evidence" value="ECO:0007669"/>
    <property type="project" value="InterPro"/>
</dbReference>
<keyword evidence="1" id="KW-1133">Transmembrane helix</keyword>
<comment type="caution">
    <text evidence="2">The sequence shown here is derived from an EMBL/GenBank/DDBJ whole genome shotgun (WGS) entry which is preliminary data.</text>
</comment>
<protein>
    <recommendedName>
        <fullName evidence="4">CoA transferase</fullName>
    </recommendedName>
</protein>
<evidence type="ECO:0000313" key="3">
    <source>
        <dbReference type="Proteomes" id="UP000093199"/>
    </source>
</evidence>
<evidence type="ECO:0008006" key="4">
    <source>
        <dbReference type="Google" id="ProtNLM"/>
    </source>
</evidence>
<dbReference type="AlphaFoldDB" id="A0A1C0YML3"/>
<keyword evidence="1" id="KW-0472">Membrane</keyword>
<name>A0A1C0YML3_9BACL</name>
<accession>A0A1C0YML3</accession>
<organism evidence="2 3">
    <name type="scientific">Caryophanon tenue</name>
    <dbReference type="NCBI Taxonomy" id="33978"/>
    <lineage>
        <taxon>Bacteria</taxon>
        <taxon>Bacillati</taxon>
        <taxon>Bacillota</taxon>
        <taxon>Bacilli</taxon>
        <taxon>Bacillales</taxon>
        <taxon>Caryophanaceae</taxon>
        <taxon>Caryophanon</taxon>
    </lineage>
</organism>
<feature type="transmembrane region" description="Helical" evidence="1">
    <location>
        <begin position="464"/>
        <end position="488"/>
    </location>
</feature>
<dbReference type="Gene3D" id="3.40.50.10540">
    <property type="entry name" value="Crotonobetainyl-coa:carnitine coa-transferase, domain 1"/>
    <property type="match status" value="3"/>
</dbReference>
<dbReference type="PANTHER" id="PTHR48228:SF5">
    <property type="entry name" value="ALPHA-METHYLACYL-COA RACEMASE"/>
    <property type="match status" value="1"/>
</dbReference>
<dbReference type="RefSeq" id="WP_066542210.1">
    <property type="nucleotide sequence ID" value="NZ_MASJ01000001.1"/>
</dbReference>
<dbReference type="InterPro" id="IPR050509">
    <property type="entry name" value="CoA-transferase_III"/>
</dbReference>
<dbReference type="InterPro" id="IPR023606">
    <property type="entry name" value="CoA-Trfase_III_dom_1_sf"/>
</dbReference>
<dbReference type="Proteomes" id="UP000093199">
    <property type="component" value="Unassembled WGS sequence"/>
</dbReference>
<dbReference type="STRING" id="33978.A6M13_00795"/>
<evidence type="ECO:0000313" key="2">
    <source>
        <dbReference type="EMBL" id="OCS88415.1"/>
    </source>
</evidence>